<comment type="caution">
    <text evidence="1">The sequence shown here is derived from an EMBL/GenBank/DDBJ whole genome shotgun (WGS) entry which is preliminary data.</text>
</comment>
<sequence>MSFQPIIPGSGLAGWSFLQSTLARQFEAFEESAPVQRATDYFVENIGAVSSASDLVQDRRLLEVALGAFGLGEDINNKYFIEKVLSEGTIAEDALANKLTDSRYKEMAQAFAFDTLSPTGQTSFAQEIIEKYERRSFEVAVGEQNETFRLGLNLERELPEIASSRDANDTKWLRILGNPALRAVFETAFGLPSQFGQVDLDQQLGVFKENAERRFGTDEISDFGSPDRLEELTQLYFLQDQIKASSGLDAGSVALTLLQSAGQTQL</sequence>
<dbReference type="InterPro" id="IPR010626">
    <property type="entry name" value="DUF1217"/>
</dbReference>
<protein>
    <submittedName>
        <fullName evidence="1">DUF1217 domain-containing protein</fullName>
    </submittedName>
</protein>
<dbReference type="SUPFAM" id="SSF158837">
    <property type="entry name" value="AGR C 984p-like"/>
    <property type="match status" value="1"/>
</dbReference>
<organism evidence="1 2">
    <name type="scientific">Spiribacter salinus</name>
    <dbReference type="NCBI Taxonomy" id="1335746"/>
    <lineage>
        <taxon>Bacteria</taxon>
        <taxon>Pseudomonadati</taxon>
        <taxon>Pseudomonadota</taxon>
        <taxon>Gammaproteobacteria</taxon>
        <taxon>Chromatiales</taxon>
        <taxon>Ectothiorhodospiraceae</taxon>
        <taxon>Spiribacter</taxon>
    </lineage>
</organism>
<dbReference type="InterPro" id="IPR023157">
    <property type="entry name" value="AGR-C-984p-like_sf"/>
</dbReference>
<name>A0A540VVQ8_9GAMM</name>
<dbReference type="EMBL" id="VIFK01000004">
    <property type="protein sequence ID" value="TQF00836.1"/>
    <property type="molecule type" value="Genomic_DNA"/>
</dbReference>
<reference evidence="1 2" key="1">
    <citation type="submission" date="2019-06" db="EMBL/GenBank/DDBJ databases">
        <title>Metagenome assembled Genome of Spiribacter salinus SL48-SHIP from the microbial mat of Salt Lake 48 (Novosibirsk region, Russia).</title>
        <authorList>
            <person name="Shipova A."/>
            <person name="Rozanov A.S."/>
            <person name="Bryanskaya A.V."/>
            <person name="Peltek S.E."/>
        </authorList>
    </citation>
    <scope>NUCLEOTIDE SEQUENCE [LARGE SCALE GENOMIC DNA]</scope>
    <source>
        <strain evidence="1">SL48-SHIP-2</strain>
    </source>
</reference>
<proteinExistence type="predicted"/>
<dbReference type="Proteomes" id="UP000315400">
    <property type="component" value="Unassembled WGS sequence"/>
</dbReference>
<dbReference type="AlphaFoldDB" id="A0A540VVQ8"/>
<dbReference type="Pfam" id="PF06748">
    <property type="entry name" value="DUF1217"/>
    <property type="match status" value="1"/>
</dbReference>
<dbReference type="Gene3D" id="1.10.3700.10">
    <property type="entry name" value="AGR C 984p-like"/>
    <property type="match status" value="1"/>
</dbReference>
<evidence type="ECO:0000313" key="1">
    <source>
        <dbReference type="EMBL" id="TQF00836.1"/>
    </source>
</evidence>
<evidence type="ECO:0000313" key="2">
    <source>
        <dbReference type="Proteomes" id="UP000315400"/>
    </source>
</evidence>
<gene>
    <name evidence="1" type="ORF">FKY71_01435</name>
</gene>
<accession>A0A540VVQ8</accession>